<sequence length="35" mass="3970">MLVGADYGIRQSGDTFERAYQPAWKAEFDIHVQGL</sequence>
<evidence type="ECO:0000313" key="2">
    <source>
        <dbReference type="Proteomes" id="UP000527143"/>
    </source>
</evidence>
<gene>
    <name evidence="1" type="ORF">FHT02_004439</name>
</gene>
<reference evidence="1 2" key="1">
    <citation type="submission" date="2020-08" db="EMBL/GenBank/DDBJ databases">
        <title>Genomic Encyclopedia of Type Strains, Phase IV (KMG-IV): sequencing the most valuable type-strain genomes for metagenomic binning, comparative biology and taxonomic classification.</title>
        <authorList>
            <person name="Goeker M."/>
        </authorList>
    </citation>
    <scope>NUCLEOTIDE SEQUENCE [LARGE SCALE GENOMIC DNA]</scope>
    <source>
        <strain evidence="1 2">DSM 26736</strain>
    </source>
</reference>
<keyword evidence="2" id="KW-1185">Reference proteome</keyword>
<protein>
    <submittedName>
        <fullName evidence="1">Uncharacterized protein</fullName>
    </submittedName>
</protein>
<dbReference type="EMBL" id="JACIJF010000058">
    <property type="protein sequence ID" value="MBB5713169.1"/>
    <property type="molecule type" value="Genomic_DNA"/>
</dbReference>
<feature type="non-terminal residue" evidence="1">
    <location>
        <position position="35"/>
    </location>
</feature>
<accession>A0A840YTW8</accession>
<dbReference type="AlphaFoldDB" id="A0A840YTW8"/>
<comment type="caution">
    <text evidence="1">The sequence shown here is derived from an EMBL/GenBank/DDBJ whole genome shotgun (WGS) entry which is preliminary data.</text>
</comment>
<evidence type="ECO:0000313" key="1">
    <source>
        <dbReference type="EMBL" id="MBB5713169.1"/>
    </source>
</evidence>
<organism evidence="1 2">
    <name type="scientific">Sphingomonas xinjiangensis</name>
    <dbReference type="NCBI Taxonomy" id="643568"/>
    <lineage>
        <taxon>Bacteria</taxon>
        <taxon>Pseudomonadati</taxon>
        <taxon>Pseudomonadota</taxon>
        <taxon>Alphaproteobacteria</taxon>
        <taxon>Sphingomonadales</taxon>
        <taxon>Sphingomonadaceae</taxon>
        <taxon>Sphingomonas</taxon>
    </lineage>
</organism>
<dbReference type="Proteomes" id="UP000527143">
    <property type="component" value="Unassembled WGS sequence"/>
</dbReference>
<proteinExistence type="predicted"/>
<name>A0A840YTW8_9SPHN</name>